<feature type="domain" description="NADP-dependent oxidoreductase" evidence="7">
    <location>
        <begin position="19"/>
        <end position="269"/>
    </location>
</feature>
<dbReference type="OrthoDB" id="191683at2"/>
<dbReference type="Pfam" id="PF00248">
    <property type="entry name" value="Aldo_ket_red"/>
    <property type="match status" value="1"/>
</dbReference>
<dbReference type="InterPro" id="IPR020471">
    <property type="entry name" value="AKR"/>
</dbReference>
<evidence type="ECO:0000313" key="9">
    <source>
        <dbReference type="Proteomes" id="UP000199433"/>
    </source>
</evidence>
<feature type="active site" description="Proton donor" evidence="4">
    <location>
        <position position="53"/>
    </location>
</feature>
<organism evidence="8 9">
    <name type="scientific">Alkalibacterium thalassium</name>
    <dbReference type="NCBI Taxonomy" id="426701"/>
    <lineage>
        <taxon>Bacteria</taxon>
        <taxon>Bacillati</taxon>
        <taxon>Bacillota</taxon>
        <taxon>Bacilli</taxon>
        <taxon>Lactobacillales</taxon>
        <taxon>Carnobacteriaceae</taxon>
        <taxon>Alkalibacterium</taxon>
    </lineage>
</organism>
<keyword evidence="3" id="KW-0560">Oxidoreductase</keyword>
<dbReference type="Proteomes" id="UP000199433">
    <property type="component" value="Unassembled WGS sequence"/>
</dbReference>
<evidence type="ECO:0000313" key="8">
    <source>
        <dbReference type="EMBL" id="SDK22867.1"/>
    </source>
</evidence>
<accession>A0A1G9A6F5</accession>
<dbReference type="EMBL" id="FNFK01000018">
    <property type="protein sequence ID" value="SDK22867.1"/>
    <property type="molecule type" value="Genomic_DNA"/>
</dbReference>
<dbReference type="STRING" id="426701.SAMN04488098_101821"/>
<evidence type="ECO:0000259" key="7">
    <source>
        <dbReference type="Pfam" id="PF00248"/>
    </source>
</evidence>
<dbReference type="GO" id="GO:0016616">
    <property type="term" value="F:oxidoreductase activity, acting on the CH-OH group of donors, NAD or NADP as acceptor"/>
    <property type="evidence" value="ECO:0007669"/>
    <property type="project" value="UniProtKB-ARBA"/>
</dbReference>
<gene>
    <name evidence="8" type="ORF">SAMN04488098_101821</name>
</gene>
<keyword evidence="9" id="KW-1185">Reference proteome</keyword>
<name>A0A1G9A6F5_9LACT</name>
<dbReference type="InterPro" id="IPR023210">
    <property type="entry name" value="NADP_OxRdtase_dom"/>
</dbReference>
<dbReference type="InterPro" id="IPR018170">
    <property type="entry name" value="Aldo/ket_reductase_CS"/>
</dbReference>
<evidence type="ECO:0000256" key="4">
    <source>
        <dbReference type="PIRSR" id="PIRSR000097-1"/>
    </source>
</evidence>
<feature type="site" description="Lowers pKa of active site Tyr" evidence="6">
    <location>
        <position position="78"/>
    </location>
</feature>
<evidence type="ECO:0000256" key="6">
    <source>
        <dbReference type="PIRSR" id="PIRSR000097-3"/>
    </source>
</evidence>
<dbReference type="SUPFAM" id="SSF51430">
    <property type="entry name" value="NAD(P)-linked oxidoreductase"/>
    <property type="match status" value="1"/>
</dbReference>
<feature type="binding site" evidence="5">
    <location>
        <position position="111"/>
    </location>
    <ligand>
        <name>substrate</name>
    </ligand>
</feature>
<comment type="similarity">
    <text evidence="1">Belongs to the aldo/keto reductase family.</text>
</comment>
<evidence type="ECO:0000256" key="5">
    <source>
        <dbReference type="PIRSR" id="PIRSR000097-2"/>
    </source>
</evidence>
<dbReference type="PIRSF" id="PIRSF000097">
    <property type="entry name" value="AKR"/>
    <property type="match status" value="1"/>
</dbReference>
<protein>
    <submittedName>
        <fullName evidence="8">Aldo/keto reductase</fullName>
    </submittedName>
</protein>
<evidence type="ECO:0000256" key="1">
    <source>
        <dbReference type="ARBA" id="ARBA00007905"/>
    </source>
</evidence>
<evidence type="ECO:0000256" key="3">
    <source>
        <dbReference type="ARBA" id="ARBA00023002"/>
    </source>
</evidence>
<reference evidence="9" key="1">
    <citation type="submission" date="2016-10" db="EMBL/GenBank/DDBJ databases">
        <authorList>
            <person name="Varghese N."/>
            <person name="Submissions S."/>
        </authorList>
    </citation>
    <scope>NUCLEOTIDE SEQUENCE [LARGE SCALE GENOMIC DNA]</scope>
    <source>
        <strain evidence="9">DSM 19181</strain>
    </source>
</reference>
<dbReference type="RefSeq" id="WP_091266553.1">
    <property type="nucleotide sequence ID" value="NZ_FNFK01000018.1"/>
</dbReference>
<evidence type="ECO:0000256" key="2">
    <source>
        <dbReference type="ARBA" id="ARBA00022857"/>
    </source>
</evidence>
<dbReference type="CDD" id="cd19071">
    <property type="entry name" value="AKR_AKR1-5-like"/>
    <property type="match status" value="1"/>
</dbReference>
<dbReference type="InterPro" id="IPR036812">
    <property type="entry name" value="NAD(P)_OxRdtase_dom_sf"/>
</dbReference>
<proteinExistence type="inferred from homology"/>
<dbReference type="Gene3D" id="3.20.20.100">
    <property type="entry name" value="NADP-dependent oxidoreductase domain"/>
    <property type="match status" value="1"/>
</dbReference>
<dbReference type="PANTHER" id="PTHR43827">
    <property type="entry name" value="2,5-DIKETO-D-GLUCONIC ACID REDUCTASE"/>
    <property type="match status" value="1"/>
</dbReference>
<sequence length="283" mass="32428">MTSLSDTYTLSNGVKIPILGYGTWQVTDPQEAVDGVKNAVKVGYRHIDTAQMYQNEEYVGKGIKECGIPREEMFVTSKLNNMNHGYDSARKTIEESLEKLDLDYLDLFLIHWPVVKNNGGDWKQDNIDTWRALEDLYDEGKLKAIGVSNFAVPHLNNILENSRIKPMVNQIRLHPGVLQKETVELNRENDIVIEGWSPLSPMKYLGEDTTVQEMTDKYGKSIAQLLLRWSVQHGFVTLTKSVHAERIKSNADIFDFELTDEEMTYFDGLTFDELSTPEDFQER</sequence>
<dbReference type="PANTHER" id="PTHR43827:SF3">
    <property type="entry name" value="NADP-DEPENDENT OXIDOREDUCTASE DOMAIN-CONTAINING PROTEIN"/>
    <property type="match status" value="1"/>
</dbReference>
<dbReference type="FunFam" id="3.20.20.100:FF:000015">
    <property type="entry name" value="Oxidoreductase, aldo/keto reductase family"/>
    <property type="match status" value="1"/>
</dbReference>
<keyword evidence="2" id="KW-0521">NADP</keyword>
<dbReference type="PRINTS" id="PR00069">
    <property type="entry name" value="ALDKETRDTASE"/>
</dbReference>
<dbReference type="AlphaFoldDB" id="A0A1G9A6F5"/>
<dbReference type="PROSITE" id="PS00798">
    <property type="entry name" value="ALDOKETO_REDUCTASE_1"/>
    <property type="match status" value="1"/>
</dbReference>